<dbReference type="InterPro" id="IPR007627">
    <property type="entry name" value="RNA_pol_sigma70_r2"/>
</dbReference>
<dbReference type="Proteomes" id="UP000231932">
    <property type="component" value="Chromosome"/>
</dbReference>
<keyword evidence="4 5" id="KW-0804">Transcription</keyword>
<protein>
    <recommendedName>
        <fullName evidence="5">RNA polymerase sigma factor</fullName>
    </recommendedName>
</protein>
<keyword evidence="2 5" id="KW-0731">Sigma factor</keyword>
<dbReference type="PANTHER" id="PTHR30385">
    <property type="entry name" value="SIGMA FACTOR F FLAGELLAR"/>
    <property type="match status" value="1"/>
</dbReference>
<gene>
    <name evidence="8" type="ORF">CVV65_08775</name>
</gene>
<comment type="function">
    <text evidence="5">Sigma factors are initiation factors that promote the attachment of RNA polymerase to specific initiation sites and are then released.</text>
</comment>
<evidence type="ECO:0000259" key="7">
    <source>
        <dbReference type="PROSITE" id="PS00716"/>
    </source>
</evidence>
<evidence type="ECO:0000313" key="8">
    <source>
        <dbReference type="EMBL" id="ATY85004.1"/>
    </source>
</evidence>
<dbReference type="PROSITE" id="PS00715">
    <property type="entry name" value="SIGMA70_1"/>
    <property type="match status" value="1"/>
</dbReference>
<dbReference type="InterPro" id="IPR007630">
    <property type="entry name" value="RNA_pol_sigma70_r4"/>
</dbReference>
<dbReference type="InterPro" id="IPR000943">
    <property type="entry name" value="RNA_pol_sigma70"/>
</dbReference>
<dbReference type="SUPFAM" id="SSF88946">
    <property type="entry name" value="Sigma2 domain of RNA polymerase sigma factors"/>
    <property type="match status" value="1"/>
</dbReference>
<dbReference type="NCBIfam" id="TIGR02479">
    <property type="entry name" value="FliA_WhiG"/>
    <property type="match status" value="1"/>
</dbReference>
<evidence type="ECO:0000313" key="9">
    <source>
        <dbReference type="Proteomes" id="UP000231932"/>
    </source>
</evidence>
<dbReference type="Pfam" id="PF04542">
    <property type="entry name" value="Sigma70_r2"/>
    <property type="match status" value="1"/>
</dbReference>
<evidence type="ECO:0000256" key="1">
    <source>
        <dbReference type="ARBA" id="ARBA00023015"/>
    </source>
</evidence>
<evidence type="ECO:0000256" key="4">
    <source>
        <dbReference type="ARBA" id="ARBA00023163"/>
    </source>
</evidence>
<keyword evidence="1 5" id="KW-0805">Transcription regulation</keyword>
<organism evidence="8 9">
    <name type="scientific">Kyrpidia spormannii</name>
    <dbReference type="NCBI Taxonomy" id="2055160"/>
    <lineage>
        <taxon>Bacteria</taxon>
        <taxon>Bacillati</taxon>
        <taxon>Bacillota</taxon>
        <taxon>Bacilli</taxon>
        <taxon>Bacillales</taxon>
        <taxon>Alicyclobacillaceae</taxon>
        <taxon>Kyrpidia</taxon>
    </lineage>
</organism>
<name>A0A2K8N6P4_9BACL</name>
<dbReference type="InterPro" id="IPR012845">
    <property type="entry name" value="RNA_pol_sigma_FliA_WhiG"/>
</dbReference>
<evidence type="ECO:0000256" key="3">
    <source>
        <dbReference type="ARBA" id="ARBA00023125"/>
    </source>
</evidence>
<dbReference type="RefSeq" id="WP_100667803.1">
    <property type="nucleotide sequence ID" value="NZ_CP024955.1"/>
</dbReference>
<sequence length="242" mass="27408">MEKPGVQSDPLDVTLYLPMVENIARRLKSRFKPAAMEDLVSFGMLGLLEAARRYDPGQETPFEVFARLRIRGAMIDGVRAEGPASRRRWERVKKVQEAYERLFSKGKSGSDEEVCQELGVDRGTFIGWLEEFERFHPISLDHVIHTEDGESFRIADAIPDPEGVDPAQTVSRQAIRQLLAEAITSLPEREQYVLSLHYIEGLSFREVAAVLGVTPARVSQLHSKALLRLRSRLAQHRADLME</sequence>
<dbReference type="KEGG" id="kyr:CVV65_08775"/>
<dbReference type="PRINTS" id="PR00046">
    <property type="entry name" value="SIGMA70FCT"/>
</dbReference>
<dbReference type="InterPro" id="IPR013325">
    <property type="entry name" value="RNA_pol_sigma_r2"/>
</dbReference>
<evidence type="ECO:0000256" key="2">
    <source>
        <dbReference type="ARBA" id="ARBA00023082"/>
    </source>
</evidence>
<accession>A0A2K8N6P4</accession>
<evidence type="ECO:0000259" key="6">
    <source>
        <dbReference type="PROSITE" id="PS00715"/>
    </source>
</evidence>
<dbReference type="InterPro" id="IPR013324">
    <property type="entry name" value="RNA_pol_sigma_r3/r4-like"/>
</dbReference>
<dbReference type="GO" id="GO:0016987">
    <property type="term" value="F:sigma factor activity"/>
    <property type="evidence" value="ECO:0007669"/>
    <property type="project" value="UniProtKB-KW"/>
</dbReference>
<dbReference type="PANTHER" id="PTHR30385:SF7">
    <property type="entry name" value="RNA POLYMERASE SIGMA FACTOR FLIA"/>
    <property type="match status" value="1"/>
</dbReference>
<dbReference type="NCBIfam" id="TIGR02937">
    <property type="entry name" value="sigma70-ECF"/>
    <property type="match status" value="1"/>
</dbReference>
<keyword evidence="9" id="KW-1185">Reference proteome</keyword>
<dbReference type="Pfam" id="PF04545">
    <property type="entry name" value="Sigma70_r4"/>
    <property type="match status" value="1"/>
</dbReference>
<comment type="similarity">
    <text evidence="5">Belongs to the sigma-70 factor family.</text>
</comment>
<feature type="domain" description="RNA polymerase sigma-70" evidence="6">
    <location>
        <begin position="38"/>
        <end position="51"/>
    </location>
</feature>
<dbReference type="GO" id="GO:0003677">
    <property type="term" value="F:DNA binding"/>
    <property type="evidence" value="ECO:0007669"/>
    <property type="project" value="UniProtKB-KW"/>
</dbReference>
<dbReference type="GO" id="GO:0006352">
    <property type="term" value="P:DNA-templated transcription initiation"/>
    <property type="evidence" value="ECO:0007669"/>
    <property type="project" value="InterPro"/>
</dbReference>
<dbReference type="AlphaFoldDB" id="A0A2K8N6P4"/>
<dbReference type="Gene3D" id="1.20.140.160">
    <property type="match status" value="1"/>
</dbReference>
<dbReference type="GO" id="GO:0003899">
    <property type="term" value="F:DNA-directed RNA polymerase activity"/>
    <property type="evidence" value="ECO:0007669"/>
    <property type="project" value="InterPro"/>
</dbReference>
<dbReference type="InterPro" id="IPR014284">
    <property type="entry name" value="RNA_pol_sigma-70_dom"/>
</dbReference>
<dbReference type="EMBL" id="CP024955">
    <property type="protein sequence ID" value="ATY85004.1"/>
    <property type="molecule type" value="Genomic_DNA"/>
</dbReference>
<dbReference type="SUPFAM" id="SSF88659">
    <property type="entry name" value="Sigma3 and sigma4 domains of RNA polymerase sigma factors"/>
    <property type="match status" value="2"/>
</dbReference>
<dbReference type="OrthoDB" id="9799825at2"/>
<dbReference type="PROSITE" id="PS00716">
    <property type="entry name" value="SIGMA70_2"/>
    <property type="match status" value="1"/>
</dbReference>
<reference evidence="9" key="1">
    <citation type="submission" date="2017-11" db="EMBL/GenBank/DDBJ databases">
        <title>Complete Genome Sequence of Kyrpidia sp. Strain EA-1, a thermophilic, hydrogen-oxidizing Bacterium, isolated from the Azores.</title>
        <authorList>
            <person name="Reiner J.E."/>
            <person name="Lapp C.J."/>
            <person name="Bunk B."/>
            <person name="Gescher J."/>
        </authorList>
    </citation>
    <scope>NUCLEOTIDE SEQUENCE [LARGE SCALE GENOMIC DNA]</scope>
    <source>
        <strain evidence="9">EA-1</strain>
    </source>
</reference>
<dbReference type="Gene3D" id="1.10.1740.10">
    <property type="match status" value="1"/>
</dbReference>
<feature type="domain" description="RNA polymerase sigma-70" evidence="7">
    <location>
        <begin position="203"/>
        <end position="229"/>
    </location>
</feature>
<keyword evidence="3 5" id="KW-0238">DNA-binding</keyword>
<proteinExistence type="inferred from homology"/>
<dbReference type="CDD" id="cd06171">
    <property type="entry name" value="Sigma70_r4"/>
    <property type="match status" value="1"/>
</dbReference>
<evidence type="ECO:0000256" key="5">
    <source>
        <dbReference type="RuleBase" id="RU362124"/>
    </source>
</evidence>